<dbReference type="EMBL" id="LSBJ02000005">
    <property type="protein sequence ID" value="OAQ65218.1"/>
    <property type="molecule type" value="Genomic_DNA"/>
</dbReference>
<proteinExistence type="predicted"/>
<evidence type="ECO:0000256" key="2">
    <source>
        <dbReference type="SAM" id="SignalP"/>
    </source>
</evidence>
<dbReference type="GeneID" id="28849404"/>
<organism evidence="4 5">
    <name type="scientific">Pochonia chlamydosporia 170</name>
    <dbReference type="NCBI Taxonomy" id="1380566"/>
    <lineage>
        <taxon>Eukaryota</taxon>
        <taxon>Fungi</taxon>
        <taxon>Dikarya</taxon>
        <taxon>Ascomycota</taxon>
        <taxon>Pezizomycotina</taxon>
        <taxon>Sordariomycetes</taxon>
        <taxon>Hypocreomycetidae</taxon>
        <taxon>Hypocreales</taxon>
        <taxon>Clavicipitaceae</taxon>
        <taxon>Pochonia</taxon>
    </lineage>
</organism>
<accession>A0A179FIU4</accession>
<dbReference type="RefSeq" id="XP_018142532.1">
    <property type="nucleotide sequence ID" value="XM_018285410.1"/>
</dbReference>
<dbReference type="InterPro" id="IPR029476">
    <property type="entry name" value="DNase_NucA_NucB"/>
</dbReference>
<evidence type="ECO:0000313" key="4">
    <source>
        <dbReference type="EMBL" id="OAQ65218.1"/>
    </source>
</evidence>
<name>A0A179FIU4_METCM</name>
<reference evidence="4 5" key="1">
    <citation type="journal article" date="2016" name="PLoS Pathog.">
        <title>Biosynthesis of antibiotic leucinostatins in bio-control fungus Purpureocillium lilacinum and their inhibition on phytophthora revealed by genome mining.</title>
        <authorList>
            <person name="Wang G."/>
            <person name="Liu Z."/>
            <person name="Lin R."/>
            <person name="Li E."/>
            <person name="Mao Z."/>
            <person name="Ling J."/>
            <person name="Yang Y."/>
            <person name="Yin W.B."/>
            <person name="Xie B."/>
        </authorList>
    </citation>
    <scope>NUCLEOTIDE SEQUENCE [LARGE SCALE GENOMIC DNA]</scope>
    <source>
        <strain evidence="4">170</strain>
    </source>
</reference>
<feature type="domain" description="Deoxyribonuclease NucA/NucB" evidence="3">
    <location>
        <begin position="140"/>
        <end position="184"/>
    </location>
</feature>
<evidence type="ECO:0000256" key="1">
    <source>
        <dbReference type="SAM" id="MobiDB-lite"/>
    </source>
</evidence>
<dbReference type="KEGG" id="pchm:VFPPC_06365"/>
<comment type="caution">
    <text evidence="4">The sequence shown here is derived from an EMBL/GenBank/DDBJ whole genome shotgun (WGS) entry which is preliminary data.</text>
</comment>
<sequence length="400" mass="43467">MLMYMLPLALLATSALAEPDEASVPFGGDLYVAPGRANRLQKRAGADFGVLKFNCKGGEAACNNACYYINCQAQAHNIKDADKIVYTGPNSKDNDQNRRESGCQARHPQKPHDSVTSVCQAFPYSQVLIPSDKQSQALDWQCDEWPPASSQQQPFGSQGRAANSLRCMPGAENRALGSQLAAFYLGRGNFPGRKGKGAMARDDYAHVEFDVSNADKSKVPFCIKNAGTYNCGNDGYQFGMTRKDLKDGKISAPIAPNAKDNLYALQNTVYKDILQCSVKFTRDGDKDFKDVVLSDADDKDHKAADCNISGGTGDCTLKGLPKDLKLSKTGALGSVIKFEYAPGEKNANINWFAWDTDSKGTGKGPATNDGDSESYCKKAKNGNKEDVECWFPCYKSKDGR</sequence>
<feature type="compositionally biased region" description="Basic and acidic residues" evidence="1">
    <location>
        <begin position="92"/>
        <end position="101"/>
    </location>
</feature>
<dbReference type="AlphaFoldDB" id="A0A179FIU4"/>
<dbReference type="Pfam" id="PF14040">
    <property type="entry name" value="DNase_NucA_NucB"/>
    <property type="match status" value="1"/>
</dbReference>
<dbReference type="Proteomes" id="UP000078397">
    <property type="component" value="Unassembled WGS sequence"/>
</dbReference>
<evidence type="ECO:0000313" key="5">
    <source>
        <dbReference type="Proteomes" id="UP000078397"/>
    </source>
</evidence>
<keyword evidence="2" id="KW-0732">Signal</keyword>
<feature type="signal peptide" evidence="2">
    <location>
        <begin position="1"/>
        <end position="17"/>
    </location>
</feature>
<dbReference type="OrthoDB" id="5379121at2759"/>
<protein>
    <submittedName>
        <fullName evidence="4">Deoxyribonuclease nucA/NucB domain-containing protein</fullName>
    </submittedName>
</protein>
<feature type="region of interest" description="Disordered" evidence="1">
    <location>
        <begin position="86"/>
        <end position="114"/>
    </location>
</feature>
<evidence type="ECO:0000259" key="3">
    <source>
        <dbReference type="Pfam" id="PF14040"/>
    </source>
</evidence>
<keyword evidence="5" id="KW-1185">Reference proteome</keyword>
<gene>
    <name evidence="4" type="ORF">VFPPC_06365</name>
</gene>
<feature type="chain" id="PRO_5008101783" evidence="2">
    <location>
        <begin position="18"/>
        <end position="400"/>
    </location>
</feature>